<dbReference type="RefSeq" id="WP_188963765.1">
    <property type="nucleotide sequence ID" value="NZ_BMOE01000009.1"/>
</dbReference>
<feature type="region of interest" description="Disordered" evidence="1">
    <location>
        <begin position="1"/>
        <end position="58"/>
    </location>
</feature>
<keyword evidence="3" id="KW-1185">Reference proteome</keyword>
<evidence type="ECO:0000256" key="1">
    <source>
        <dbReference type="SAM" id="MobiDB-lite"/>
    </source>
</evidence>
<reference evidence="2" key="2">
    <citation type="submission" date="2020-09" db="EMBL/GenBank/DDBJ databases">
        <authorList>
            <person name="Sun Q."/>
            <person name="Ohkuma M."/>
        </authorList>
    </citation>
    <scope>NUCLEOTIDE SEQUENCE</scope>
    <source>
        <strain evidence="2">JCM 14371</strain>
    </source>
</reference>
<sequence>MTATDRSEHDPGEPSSIVISGLDGPEYADGEANISPTDEAVQRLQSQRERGEPEDEDG</sequence>
<evidence type="ECO:0000313" key="3">
    <source>
        <dbReference type="Proteomes" id="UP000635726"/>
    </source>
</evidence>
<accession>A0A917PIW2</accession>
<organism evidence="2 3">
    <name type="scientific">Deinococcus aquiradiocola</name>
    <dbReference type="NCBI Taxonomy" id="393059"/>
    <lineage>
        <taxon>Bacteria</taxon>
        <taxon>Thermotogati</taxon>
        <taxon>Deinococcota</taxon>
        <taxon>Deinococci</taxon>
        <taxon>Deinococcales</taxon>
        <taxon>Deinococcaceae</taxon>
        <taxon>Deinococcus</taxon>
    </lineage>
</organism>
<feature type="compositionally biased region" description="Basic and acidic residues" evidence="1">
    <location>
        <begin position="1"/>
        <end position="12"/>
    </location>
</feature>
<protein>
    <submittedName>
        <fullName evidence="2">Uncharacterized protein</fullName>
    </submittedName>
</protein>
<name>A0A917PIW2_9DEIO</name>
<dbReference type="Proteomes" id="UP000635726">
    <property type="component" value="Unassembled WGS sequence"/>
</dbReference>
<comment type="caution">
    <text evidence="2">The sequence shown here is derived from an EMBL/GenBank/DDBJ whole genome shotgun (WGS) entry which is preliminary data.</text>
</comment>
<proteinExistence type="predicted"/>
<reference evidence="2" key="1">
    <citation type="journal article" date="2014" name="Int. J. Syst. Evol. Microbiol.">
        <title>Complete genome sequence of Corynebacterium casei LMG S-19264T (=DSM 44701T), isolated from a smear-ripened cheese.</title>
        <authorList>
            <consortium name="US DOE Joint Genome Institute (JGI-PGF)"/>
            <person name="Walter F."/>
            <person name="Albersmeier A."/>
            <person name="Kalinowski J."/>
            <person name="Ruckert C."/>
        </authorList>
    </citation>
    <scope>NUCLEOTIDE SEQUENCE</scope>
    <source>
        <strain evidence="2">JCM 14371</strain>
    </source>
</reference>
<dbReference type="EMBL" id="BMOE01000009">
    <property type="protein sequence ID" value="GGJ81194.1"/>
    <property type="molecule type" value="Genomic_DNA"/>
</dbReference>
<gene>
    <name evidence="2" type="ORF">GCM10008939_26530</name>
</gene>
<dbReference type="AlphaFoldDB" id="A0A917PIW2"/>
<evidence type="ECO:0000313" key="2">
    <source>
        <dbReference type="EMBL" id="GGJ81194.1"/>
    </source>
</evidence>